<evidence type="ECO:0000259" key="2">
    <source>
        <dbReference type="SMART" id="SM00645"/>
    </source>
</evidence>
<comment type="caution">
    <text evidence="3">The sequence shown here is derived from an EMBL/GenBank/DDBJ whole genome shotgun (WGS) entry which is preliminary data.</text>
</comment>
<evidence type="ECO:0000313" key="4">
    <source>
        <dbReference type="Proteomes" id="UP000295711"/>
    </source>
</evidence>
<dbReference type="SUPFAM" id="SSF54001">
    <property type="entry name" value="Cysteine proteinases"/>
    <property type="match status" value="1"/>
</dbReference>
<protein>
    <submittedName>
        <fullName evidence="3">C1A family cysteine protease</fullName>
    </submittedName>
</protein>
<dbReference type="Gene3D" id="3.90.70.10">
    <property type="entry name" value="Cysteine proteinases"/>
    <property type="match status" value="1"/>
</dbReference>
<dbReference type="InterPro" id="IPR038765">
    <property type="entry name" value="Papain-like_cys_pep_sf"/>
</dbReference>
<organism evidence="3 4">
    <name type="scientific">Frisingicoccus caecimuris</name>
    <dbReference type="NCBI Taxonomy" id="1796636"/>
    <lineage>
        <taxon>Bacteria</taxon>
        <taxon>Bacillati</taxon>
        <taxon>Bacillota</taxon>
        <taxon>Clostridia</taxon>
        <taxon>Lachnospirales</taxon>
        <taxon>Lachnospiraceae</taxon>
        <taxon>Frisingicoccus</taxon>
    </lineage>
</organism>
<dbReference type="InterPro" id="IPR040528">
    <property type="entry name" value="Lectin-like"/>
</dbReference>
<reference evidence="3 4" key="1">
    <citation type="submission" date="2019-03" db="EMBL/GenBank/DDBJ databases">
        <title>Genomic Encyclopedia of Type Strains, Phase IV (KMG-IV): sequencing the most valuable type-strain genomes for metagenomic binning, comparative biology and taxonomic classification.</title>
        <authorList>
            <person name="Goeker M."/>
        </authorList>
    </citation>
    <scope>NUCLEOTIDE SEQUENCE [LARGE SCALE GENOMIC DNA]</scope>
    <source>
        <strain evidence="3 4">DSM 28559</strain>
    </source>
</reference>
<name>A0A4R2LAJ1_9FIRM</name>
<evidence type="ECO:0000256" key="1">
    <source>
        <dbReference type="ARBA" id="ARBA00008455"/>
    </source>
</evidence>
<keyword evidence="3" id="KW-0378">Hydrolase</keyword>
<dbReference type="Proteomes" id="UP000295711">
    <property type="component" value="Unassembled WGS sequence"/>
</dbReference>
<keyword evidence="4" id="KW-1185">Reference proteome</keyword>
<sequence length="548" mass="60975">MKHVKRYFLLLAIICVTGIVLTRPQVRYLAGQASESLQSYYVSARADAVNEKGFTLSCNGTMLDIENMRMSSQMHLMMPLSAVVNHLRASVTVGENGQCFVQGQCFEDIAIITNTDDTLADRGPENIWIDMTEAASALGLVYQWNDETREASLDAAQSEELPRRYDLRENRVLNTVENQGTFGTCWAFASTAALETSQTNGEILDFSVDHMTMNSGFNIAPTEGGDYNMALAYLAAWKGPVLAADDPYGDGITDTSLGAVRHLQEARMIEEKDLNKIKSMIMRYGGVESSLYMSIQNAWDSSEDYEPMTASYYYAGNERPNHDIVIVGWDDDYSRENFNHMPENDGAFICRNSWGEDFGDAGYFYVSYEDSNLGTSNIVYTRLDKTDNYRMNYQSDMLGWVGTLGYKEPSAWFANVYTAGQDEVLRAVSFYATGGQTTYDIYAVPEYYGAESLEHPVYLGSGYCEDGGYYTVDIPEIVRLRAGSQFAVMVRITTEGSERPIAIEFAASELTSGADLSDGEGYISYDGSQWNSAEAEYGCNLCLKAFTD</sequence>
<dbReference type="AlphaFoldDB" id="A0A4R2LAJ1"/>
<proteinExistence type="inferred from homology"/>
<dbReference type="InterPro" id="IPR000668">
    <property type="entry name" value="Peptidase_C1A_C"/>
</dbReference>
<dbReference type="Pfam" id="PF00112">
    <property type="entry name" value="Peptidase_C1"/>
    <property type="match status" value="1"/>
</dbReference>
<keyword evidence="3" id="KW-0645">Protease</keyword>
<evidence type="ECO:0000313" key="3">
    <source>
        <dbReference type="EMBL" id="TCO83877.1"/>
    </source>
</evidence>
<dbReference type="GO" id="GO:0006508">
    <property type="term" value="P:proteolysis"/>
    <property type="evidence" value="ECO:0007669"/>
    <property type="project" value="UniProtKB-KW"/>
</dbReference>
<dbReference type="PROSITE" id="PS00139">
    <property type="entry name" value="THIOL_PROTEASE_CYS"/>
    <property type="match status" value="1"/>
</dbReference>
<dbReference type="Pfam" id="PF18560">
    <property type="entry name" value="Lectin_like"/>
    <property type="match status" value="1"/>
</dbReference>
<dbReference type="RefSeq" id="WP_165873357.1">
    <property type="nucleotide sequence ID" value="NZ_JANKAQ010000012.1"/>
</dbReference>
<dbReference type="EMBL" id="SLXA01000011">
    <property type="protein sequence ID" value="TCO83877.1"/>
    <property type="molecule type" value="Genomic_DNA"/>
</dbReference>
<gene>
    <name evidence="3" type="ORF">EV212_11121</name>
</gene>
<comment type="similarity">
    <text evidence="1">Belongs to the peptidase C1 family.</text>
</comment>
<accession>A0A4R2LAJ1</accession>
<dbReference type="SMART" id="SM00645">
    <property type="entry name" value="Pept_C1"/>
    <property type="match status" value="1"/>
</dbReference>
<dbReference type="CDD" id="cd02619">
    <property type="entry name" value="Peptidase_C1"/>
    <property type="match status" value="1"/>
</dbReference>
<dbReference type="GO" id="GO:0008234">
    <property type="term" value="F:cysteine-type peptidase activity"/>
    <property type="evidence" value="ECO:0007669"/>
    <property type="project" value="InterPro"/>
</dbReference>
<feature type="domain" description="Peptidase C1A papain C-terminal" evidence="2">
    <location>
        <begin position="161"/>
        <end position="382"/>
    </location>
</feature>
<dbReference type="PANTHER" id="PTHR12411">
    <property type="entry name" value="CYSTEINE PROTEASE FAMILY C1-RELATED"/>
    <property type="match status" value="1"/>
</dbReference>
<dbReference type="InterPro" id="IPR000169">
    <property type="entry name" value="Pept_cys_AS"/>
</dbReference>
<dbReference type="InterPro" id="IPR013128">
    <property type="entry name" value="Peptidase_C1A"/>
</dbReference>